<protein>
    <submittedName>
        <fullName evidence="2">Beta-porphyranase</fullName>
    </submittedName>
</protein>
<dbReference type="Gene3D" id="2.40.70.10">
    <property type="entry name" value="Acid Proteases"/>
    <property type="match status" value="1"/>
</dbReference>
<gene>
    <name evidence="2" type="ORF">Adt_45454</name>
</gene>
<proteinExistence type="predicted"/>
<dbReference type="AlphaFoldDB" id="A0ABD1PDQ0"/>
<keyword evidence="3" id="KW-1185">Reference proteome</keyword>
<comment type="caution">
    <text evidence="2">The sequence shown here is derived from an EMBL/GenBank/DDBJ whole genome shotgun (WGS) entry which is preliminary data.</text>
</comment>
<feature type="region of interest" description="Disordered" evidence="1">
    <location>
        <begin position="61"/>
        <end position="85"/>
    </location>
</feature>
<evidence type="ECO:0000256" key="1">
    <source>
        <dbReference type="SAM" id="MobiDB-lite"/>
    </source>
</evidence>
<evidence type="ECO:0000313" key="3">
    <source>
        <dbReference type="Proteomes" id="UP001604336"/>
    </source>
</evidence>
<organism evidence="2 3">
    <name type="scientific">Abeliophyllum distichum</name>
    <dbReference type="NCBI Taxonomy" id="126358"/>
    <lineage>
        <taxon>Eukaryota</taxon>
        <taxon>Viridiplantae</taxon>
        <taxon>Streptophyta</taxon>
        <taxon>Embryophyta</taxon>
        <taxon>Tracheophyta</taxon>
        <taxon>Spermatophyta</taxon>
        <taxon>Magnoliopsida</taxon>
        <taxon>eudicotyledons</taxon>
        <taxon>Gunneridae</taxon>
        <taxon>Pentapetalae</taxon>
        <taxon>asterids</taxon>
        <taxon>lamiids</taxon>
        <taxon>Lamiales</taxon>
        <taxon>Oleaceae</taxon>
        <taxon>Forsythieae</taxon>
        <taxon>Abeliophyllum</taxon>
    </lineage>
</organism>
<dbReference type="PANTHER" id="PTHR33240:SF15">
    <property type="entry name" value="GAG-PRO-LIKE PROTEIN"/>
    <property type="match status" value="1"/>
</dbReference>
<accession>A0ABD1PDQ0</accession>
<dbReference type="InterPro" id="IPR021109">
    <property type="entry name" value="Peptidase_aspartic_dom_sf"/>
</dbReference>
<name>A0ABD1PDQ0_9LAMI</name>
<sequence>MRELERSQRMAAPSSKRDKRKYCYFYRDHGHDTESCFQLKEELEWLLKRGFLAKSHKCHSGGTAAGGDSNSTRKSYTQSSGVGTNQKKTRFSQDITFGEKDPIGIVYPHDDALVITGDIADFDVKRVLIDNGSAADVLTWDALLGLKAPLEKLRPVNTPLQGFGGATVTFERTMELPVTLGTYPTSITLMTNFLVVKTPMAYNAIYGIPLLNVARAVVSTYHQSMKFPTSRGVRCVRGDQYVSRRCYIDSIQVRKVEPVMMLNIEPLNRRIEPLNTIEKIEVADRKMLVICGGLQSEEREREREKTVVRTTTYKQKAAEYFNRQVKPIIFQTRDLVLRNATTAKHPLTKLGANWKGSYEVIISVGKGAYRLKDLKGKPLAGVGTGEKSPATSFRGHQSRVPPPSKEDWLITLPVMKTAKDIQS</sequence>
<dbReference type="EMBL" id="JBFOLK010000014">
    <property type="protein sequence ID" value="KAL2462034.1"/>
    <property type="molecule type" value="Genomic_DNA"/>
</dbReference>
<feature type="region of interest" description="Disordered" evidence="1">
    <location>
        <begin position="380"/>
        <end position="406"/>
    </location>
</feature>
<dbReference type="PANTHER" id="PTHR33240">
    <property type="entry name" value="OS08G0508500 PROTEIN"/>
    <property type="match status" value="1"/>
</dbReference>
<dbReference type="Proteomes" id="UP001604336">
    <property type="component" value="Unassembled WGS sequence"/>
</dbReference>
<dbReference type="CDD" id="cd00303">
    <property type="entry name" value="retropepsin_like"/>
    <property type="match status" value="1"/>
</dbReference>
<evidence type="ECO:0000313" key="2">
    <source>
        <dbReference type="EMBL" id="KAL2462034.1"/>
    </source>
</evidence>
<feature type="compositionally biased region" description="Polar residues" evidence="1">
    <location>
        <begin position="68"/>
        <end position="85"/>
    </location>
</feature>
<reference evidence="3" key="1">
    <citation type="submission" date="2024-07" db="EMBL/GenBank/DDBJ databases">
        <title>Two chromosome-level genome assemblies of Korean endemic species Abeliophyllum distichum and Forsythia ovata (Oleaceae).</title>
        <authorList>
            <person name="Jang H."/>
        </authorList>
    </citation>
    <scope>NUCLEOTIDE SEQUENCE [LARGE SCALE GENOMIC DNA]</scope>
</reference>